<evidence type="ECO:0000313" key="2">
    <source>
        <dbReference type="Proteomes" id="UP000824205"/>
    </source>
</evidence>
<name>A0A9D1RDM8_9FIRM</name>
<dbReference type="AlphaFoldDB" id="A0A9D1RDM8"/>
<sequence length="94" mass="10900">MTTLEDLYYGNISPCERDMKRGSRMDKLVKLICKNEESLTSTLTEQQKETFERFKDCQSEICDLTARQAFTDGFILATRIMVEVMDGMETVEEI</sequence>
<comment type="caution">
    <text evidence="1">The sequence shown here is derived from an EMBL/GenBank/DDBJ whole genome shotgun (WGS) entry which is preliminary data.</text>
</comment>
<gene>
    <name evidence="1" type="ORF">IAA48_07545</name>
</gene>
<dbReference type="Proteomes" id="UP000824205">
    <property type="component" value="Unassembled WGS sequence"/>
</dbReference>
<reference evidence="1" key="1">
    <citation type="journal article" date="2021" name="PeerJ">
        <title>Extensive microbial diversity within the chicken gut microbiome revealed by metagenomics and culture.</title>
        <authorList>
            <person name="Gilroy R."/>
            <person name="Ravi A."/>
            <person name="Getino M."/>
            <person name="Pursley I."/>
            <person name="Horton D.L."/>
            <person name="Alikhan N.F."/>
            <person name="Baker D."/>
            <person name="Gharbi K."/>
            <person name="Hall N."/>
            <person name="Watson M."/>
            <person name="Adriaenssens E.M."/>
            <person name="Foster-Nyarko E."/>
            <person name="Jarju S."/>
            <person name="Secka A."/>
            <person name="Antonio M."/>
            <person name="Oren A."/>
            <person name="Chaudhuri R.R."/>
            <person name="La Ragione R."/>
            <person name="Hildebrand F."/>
            <person name="Pallen M.J."/>
        </authorList>
    </citation>
    <scope>NUCLEOTIDE SEQUENCE</scope>
    <source>
        <strain evidence="1">421</strain>
    </source>
</reference>
<protein>
    <submittedName>
        <fullName evidence="1">Uncharacterized protein</fullName>
    </submittedName>
</protein>
<dbReference type="EMBL" id="DXGE01000032">
    <property type="protein sequence ID" value="HIW86331.1"/>
    <property type="molecule type" value="Genomic_DNA"/>
</dbReference>
<proteinExistence type="predicted"/>
<dbReference type="Pfam" id="PF20648">
    <property type="entry name" value="DUF6809"/>
    <property type="match status" value="1"/>
</dbReference>
<reference evidence="1" key="2">
    <citation type="submission" date="2021-04" db="EMBL/GenBank/DDBJ databases">
        <authorList>
            <person name="Gilroy R."/>
        </authorList>
    </citation>
    <scope>NUCLEOTIDE SEQUENCE</scope>
    <source>
        <strain evidence="1">421</strain>
    </source>
</reference>
<organism evidence="1 2">
    <name type="scientific">Candidatus Eubacterium faecipullorum</name>
    <dbReference type="NCBI Taxonomy" id="2838571"/>
    <lineage>
        <taxon>Bacteria</taxon>
        <taxon>Bacillati</taxon>
        <taxon>Bacillota</taxon>
        <taxon>Clostridia</taxon>
        <taxon>Eubacteriales</taxon>
        <taxon>Eubacteriaceae</taxon>
        <taxon>Eubacterium</taxon>
    </lineage>
</organism>
<dbReference type="InterPro" id="IPR049215">
    <property type="entry name" value="DUF6809"/>
</dbReference>
<accession>A0A9D1RDM8</accession>
<evidence type="ECO:0000313" key="1">
    <source>
        <dbReference type="EMBL" id="HIW86331.1"/>
    </source>
</evidence>